<name>A0ABX2IAM5_BLAHA</name>
<organism evidence="3 4">
    <name type="scientific">Blautia hansenii</name>
    <name type="common">Ruminococcus hansenii</name>
    <dbReference type="NCBI Taxonomy" id="1322"/>
    <lineage>
        <taxon>Bacteria</taxon>
        <taxon>Bacillati</taxon>
        <taxon>Bacillota</taxon>
        <taxon>Clostridia</taxon>
        <taxon>Lachnospirales</taxon>
        <taxon>Lachnospiraceae</taxon>
        <taxon>Blautia</taxon>
    </lineage>
</organism>
<dbReference type="NCBIfam" id="TIGR03708">
    <property type="entry name" value="poly_P_AMP_trns"/>
    <property type="match status" value="1"/>
</dbReference>
<dbReference type="Proteomes" id="UP000822142">
    <property type="component" value="Unassembled WGS sequence"/>
</dbReference>
<evidence type="ECO:0000313" key="4">
    <source>
        <dbReference type="Proteomes" id="UP000822142"/>
    </source>
</evidence>
<keyword evidence="4" id="KW-1185">Reference proteome</keyword>
<dbReference type="InterPro" id="IPR022488">
    <property type="entry name" value="PPK2-related"/>
</dbReference>
<comment type="caution">
    <text evidence="3">The sequence shown here is derived from an EMBL/GenBank/DDBJ whole genome shotgun (WGS) entry which is preliminary data.</text>
</comment>
<dbReference type="PANTHER" id="PTHR34383:SF3">
    <property type="entry name" value="POLYPHOSPHATE:AMP PHOSPHOTRANSFERASE"/>
    <property type="match status" value="1"/>
</dbReference>
<keyword evidence="1" id="KW-0175">Coiled coil</keyword>
<gene>
    <name evidence="3" type="primary">pap</name>
    <name evidence="3" type="ORF">G5A70_08015</name>
</gene>
<proteinExistence type="predicted"/>
<dbReference type="RefSeq" id="WP_173749149.1">
    <property type="nucleotide sequence ID" value="NZ_JAAITA010000008.1"/>
</dbReference>
<feature type="domain" description="Polyphosphate kinase-2-related" evidence="2">
    <location>
        <begin position="11"/>
        <end position="234"/>
    </location>
</feature>
<protein>
    <submittedName>
        <fullName evidence="3">Polyphosphate:AMP phosphotransferase</fullName>
    </submittedName>
</protein>
<reference evidence="3 4" key="1">
    <citation type="journal article" date="2020" name="Cell Host Microbe">
        <title>Functional and Genomic Variation between Human-Derived Isolates of Lachnospiraceae Reveals Inter- and Intra-Species Diversity.</title>
        <authorList>
            <person name="Sorbara M.T."/>
            <person name="Littmann E.R."/>
            <person name="Fontana E."/>
            <person name="Moody T.U."/>
            <person name="Kohout C.E."/>
            <person name="Gjonbalaj M."/>
            <person name="Eaton V."/>
            <person name="Seok R."/>
            <person name="Leiner I.M."/>
            <person name="Pamer E.G."/>
        </authorList>
    </citation>
    <scope>NUCLEOTIDE SEQUENCE [LARGE SCALE GENOMIC DNA]</scope>
    <source>
        <strain evidence="3 4">MSK.15.26</strain>
    </source>
</reference>
<dbReference type="PANTHER" id="PTHR34383">
    <property type="entry name" value="POLYPHOSPHATE:AMP PHOSPHOTRANSFERASE-RELATED"/>
    <property type="match status" value="1"/>
</dbReference>
<dbReference type="InterPro" id="IPR022489">
    <property type="entry name" value="PolyP_AMP_Tfrase"/>
</dbReference>
<feature type="coiled-coil region" evidence="1">
    <location>
        <begin position="476"/>
        <end position="503"/>
    </location>
</feature>
<sequence>MLEQIDLTKKMTKEAYQEGIDSLKERLAGLQRECRSLGIPVILVFEGLDASGKGVQINHLIHPLDPRGFQVFAIKEANEEERLHPFLWRFWTKIPEKGRIAIFDTSWYRRLSTERFEKNFPEKEFLHTCEEINSFERTLTDDGNVLIKFFLYISQKEQRKRFDKMLGSKETAWKVSRQDEKRNRNYRRYKSINEEMLEKTETACAPWVIVEAENRRFATVKIYTEVIRRLEEAVRAKKKEEEKNTKTDDGAPSVLPECSLVSSVLSKVDLSLSYTEKEYKQKLKKLQSRIELLHSEIYRRRIPVVLGFEGWDAAGKGGAIKRLTEPMDPRGYVVNPTAAPSDLEKSHHYLWRFWRNMPKAGHIAIFDRTWYGRVMVERIEGFCTKEEWQRAYREINEMEESLVHGGAIVLKFWLQIDKEEQKRRFDARMENPKKQWKITEEDWRNREKWDLYEEAVNEMIIRTSTSQAPWIIVEGNQKYYARIKVLETVAEALEERLKKEKKESLC</sequence>
<dbReference type="SUPFAM" id="SSF52540">
    <property type="entry name" value="P-loop containing nucleoside triphosphate hydrolases"/>
    <property type="match status" value="2"/>
</dbReference>
<dbReference type="Gene3D" id="3.40.50.300">
    <property type="entry name" value="P-loop containing nucleotide triphosphate hydrolases"/>
    <property type="match status" value="2"/>
</dbReference>
<accession>A0ABX2IAM5</accession>
<feature type="domain" description="Polyphosphate kinase-2-related" evidence="2">
    <location>
        <begin position="276"/>
        <end position="500"/>
    </location>
</feature>
<evidence type="ECO:0000313" key="3">
    <source>
        <dbReference type="EMBL" id="NSJ86120.1"/>
    </source>
</evidence>
<evidence type="ECO:0000259" key="2">
    <source>
        <dbReference type="Pfam" id="PF03976"/>
    </source>
</evidence>
<dbReference type="InterPro" id="IPR027417">
    <property type="entry name" value="P-loop_NTPase"/>
</dbReference>
<dbReference type="EMBL" id="JAAITA010000008">
    <property type="protein sequence ID" value="NSJ86120.1"/>
    <property type="molecule type" value="Genomic_DNA"/>
</dbReference>
<dbReference type="Pfam" id="PF03976">
    <property type="entry name" value="PPK2"/>
    <property type="match status" value="2"/>
</dbReference>
<evidence type="ECO:0000256" key="1">
    <source>
        <dbReference type="SAM" id="Coils"/>
    </source>
</evidence>